<dbReference type="Pfam" id="PF05345">
    <property type="entry name" value="He_PIG"/>
    <property type="match status" value="1"/>
</dbReference>
<gene>
    <name evidence="2" type="ORF">ACFQ4C_00275</name>
</gene>
<keyword evidence="3" id="KW-1185">Reference proteome</keyword>
<dbReference type="SMART" id="SM00736">
    <property type="entry name" value="CADG"/>
    <property type="match status" value="1"/>
</dbReference>
<sequence length="539" mass="56369">MWLQNNHLSGCFPESLRALCGKDVEFYGNPGLPNGGNFTAFCNQEPGSNAIPAPTLSLKSGIIQPIALNTASVSLTVSGCEGGTINWSATNTTLGSGATIPVGTSTPGNVVYSATCTSGGCTSAPARFTVTVAAAPAAGNYDGHLYGADCETFRGWVWNRDKVNTPVAVEILDGSAVIATILADGFRQDLLNAGKGNGKHAFTFPIPDWMKDGRSHPLSARVAGGSFLLKGSPKALVCQAPTTPPANQPPVAPTINTFTSQQGATFSALLPAFTDPEGGPLAYSVSGLPGGLSFNPTTRQLSGTPGQSGSFWLTYTATDNQNATTSVSVGLTINAPATTPVTGNFDGYLDKVECGTIRGWAWDRNKPNAPVSIEFYTGNTVWGSTVANIYRDDLKQAGKGNGAHAYSFEVPAVLKDNKTRQISARVTGSSYVLKWSGKALTCSPSSGRLSAERSAQLELVVLGNPTTGDAVEVEVRGAAGQPLRLQLTDATGRMISERRVDQPRTVERQTLPLGNRPAGLLLLQAVSGTRYVTLKVVKQ</sequence>
<dbReference type="InterPro" id="IPR013783">
    <property type="entry name" value="Ig-like_fold"/>
</dbReference>
<evidence type="ECO:0000313" key="2">
    <source>
        <dbReference type="EMBL" id="MFD1139520.1"/>
    </source>
</evidence>
<feature type="domain" description="Dystroglycan-type cadherin-like" evidence="1">
    <location>
        <begin position="250"/>
        <end position="340"/>
    </location>
</feature>
<dbReference type="InterPro" id="IPR015919">
    <property type="entry name" value="Cadherin-like_sf"/>
</dbReference>
<comment type="caution">
    <text evidence="2">The sequence shown here is derived from an EMBL/GenBank/DDBJ whole genome shotgun (WGS) entry which is preliminary data.</text>
</comment>
<dbReference type="InterPro" id="IPR006644">
    <property type="entry name" value="Cadg"/>
</dbReference>
<reference evidence="3" key="1">
    <citation type="journal article" date="2019" name="Int. J. Syst. Evol. Microbiol.">
        <title>The Global Catalogue of Microorganisms (GCM) 10K type strain sequencing project: providing services to taxonomists for standard genome sequencing and annotation.</title>
        <authorList>
            <consortium name="The Broad Institute Genomics Platform"/>
            <consortium name="The Broad Institute Genome Sequencing Center for Infectious Disease"/>
            <person name="Wu L."/>
            <person name="Ma J."/>
        </authorList>
    </citation>
    <scope>NUCLEOTIDE SEQUENCE [LARGE SCALE GENOMIC DNA]</scope>
    <source>
        <strain evidence="3">CCUG 55608</strain>
    </source>
</reference>
<organism evidence="2 3">
    <name type="scientific">Larkinella insperata</name>
    <dbReference type="NCBI Taxonomy" id="332158"/>
    <lineage>
        <taxon>Bacteria</taxon>
        <taxon>Pseudomonadati</taxon>
        <taxon>Bacteroidota</taxon>
        <taxon>Cytophagia</taxon>
        <taxon>Cytophagales</taxon>
        <taxon>Spirosomataceae</taxon>
        <taxon>Larkinella</taxon>
    </lineage>
</organism>
<dbReference type="EMBL" id="JBHTLP010000001">
    <property type="protein sequence ID" value="MFD1139520.1"/>
    <property type="molecule type" value="Genomic_DNA"/>
</dbReference>
<protein>
    <submittedName>
        <fullName evidence="2">Ig domain-containing protein</fullName>
    </submittedName>
</protein>
<proteinExistence type="predicted"/>
<evidence type="ECO:0000313" key="3">
    <source>
        <dbReference type="Proteomes" id="UP001597116"/>
    </source>
</evidence>
<evidence type="ECO:0000259" key="1">
    <source>
        <dbReference type="SMART" id="SM00736"/>
    </source>
</evidence>
<accession>A0ABW3QIK4</accession>
<dbReference type="Gene3D" id="2.60.40.10">
    <property type="entry name" value="Immunoglobulins"/>
    <property type="match status" value="1"/>
</dbReference>
<dbReference type="Proteomes" id="UP001597116">
    <property type="component" value="Unassembled WGS sequence"/>
</dbReference>
<dbReference type="SUPFAM" id="SSF49313">
    <property type="entry name" value="Cadherin-like"/>
    <property type="match status" value="1"/>
</dbReference>
<name>A0ABW3QIK4_9BACT</name>
<dbReference type="RefSeq" id="WP_265990212.1">
    <property type="nucleotide sequence ID" value="NZ_CP110973.1"/>
</dbReference>